<proteinExistence type="predicted"/>
<organism evidence="2 3">
    <name type="scientific">Protopolystoma xenopodis</name>
    <dbReference type="NCBI Taxonomy" id="117903"/>
    <lineage>
        <taxon>Eukaryota</taxon>
        <taxon>Metazoa</taxon>
        <taxon>Spiralia</taxon>
        <taxon>Lophotrochozoa</taxon>
        <taxon>Platyhelminthes</taxon>
        <taxon>Monogenea</taxon>
        <taxon>Polyopisthocotylea</taxon>
        <taxon>Polystomatidea</taxon>
        <taxon>Polystomatidae</taxon>
        <taxon>Protopolystoma</taxon>
    </lineage>
</organism>
<feature type="region of interest" description="Disordered" evidence="1">
    <location>
        <begin position="1"/>
        <end position="48"/>
    </location>
</feature>
<evidence type="ECO:0000313" key="2">
    <source>
        <dbReference type="EMBL" id="VEL10337.1"/>
    </source>
</evidence>
<comment type="caution">
    <text evidence="2">The sequence shown here is derived from an EMBL/GenBank/DDBJ whole genome shotgun (WGS) entry which is preliminary data.</text>
</comment>
<protein>
    <submittedName>
        <fullName evidence="2">Uncharacterized protein</fullName>
    </submittedName>
</protein>
<sequence length="231" mass="25579">MAKGKANGQLGTGRSESEAMGLRENEIVMPEIGSSVIQDDKDPSAPSNPDDIWLVTSWTGQRFWLIPTSSHDASLVSTRLQGDNSPNMLPEPGLVNSSLPLKSMNFCSTNWRMSDLAQVEYLVAKDPNSGQTVISAPDGSLVRIEEEPTRPSKSCQARQISDVRHFDGTRQTRFLPFTPQVVNSFKPLCLNHMNLCVVAIANWKPALSSRAVCQNRSWQHFRLLPVYRPSG</sequence>
<gene>
    <name evidence="2" type="ORF">PXEA_LOCUS3777</name>
</gene>
<evidence type="ECO:0000313" key="3">
    <source>
        <dbReference type="Proteomes" id="UP000784294"/>
    </source>
</evidence>
<name>A0A448WF82_9PLAT</name>
<dbReference type="Proteomes" id="UP000784294">
    <property type="component" value="Unassembled WGS sequence"/>
</dbReference>
<reference evidence="2" key="1">
    <citation type="submission" date="2018-11" db="EMBL/GenBank/DDBJ databases">
        <authorList>
            <consortium name="Pathogen Informatics"/>
        </authorList>
    </citation>
    <scope>NUCLEOTIDE SEQUENCE</scope>
</reference>
<evidence type="ECO:0000256" key="1">
    <source>
        <dbReference type="SAM" id="MobiDB-lite"/>
    </source>
</evidence>
<feature type="compositionally biased region" description="Basic and acidic residues" evidence="1">
    <location>
        <begin position="15"/>
        <end position="26"/>
    </location>
</feature>
<accession>A0A448WF82</accession>
<dbReference type="EMBL" id="CAAALY010008714">
    <property type="protein sequence ID" value="VEL10337.1"/>
    <property type="molecule type" value="Genomic_DNA"/>
</dbReference>
<dbReference type="AlphaFoldDB" id="A0A448WF82"/>
<keyword evidence="3" id="KW-1185">Reference proteome</keyword>